<comment type="caution">
    <text evidence="7">The sequence shown here is derived from an EMBL/GenBank/DDBJ whole genome shotgun (WGS) entry which is preliminary data.</text>
</comment>
<gene>
    <name evidence="7" type="ORF">AKJ29_01255</name>
</gene>
<sequence>MGFQEIARGTAAMVLILGAATAAQAEPLKLALVETLSGPQASTGLLYRDAVKYQIGKINAAGGFGGTPIELLEYDNQGGPVGAADRVRAAISDGADVILQGSSSAVAGQVTEDVRKHNLRNPGDEVLYINLGSEAMELTGAKCHYYHFRTSPNAAIRVNTLLDGMSEAGVLGNKVYAMNQNYSWGIDVQDNTAAAADRLGFEMVEKTLHDVNKIQDFSPYVQRVQAAGADTVITGNWSNDLLLLMKAAGSAGLDVRFGTAFLDQPGNIGNAGAVAEGHFLSASFNPEVNPEKTDVFMEDYKSVTGHYPSYVEPTAVFGMMLLQEALKQVEPTEDGLNASDLAAALENASVETPMGTLSMRGADHQAILPMIVQEVSRDAKHKSDGTEFGFVPVKVISAADAEQPVQDSCQMKRPG</sequence>
<dbReference type="Gene3D" id="3.40.50.2300">
    <property type="match status" value="2"/>
</dbReference>
<evidence type="ECO:0000259" key="6">
    <source>
        <dbReference type="Pfam" id="PF13458"/>
    </source>
</evidence>
<reference evidence="7 8" key="1">
    <citation type="submission" date="2015-09" db="EMBL/GenBank/DDBJ databases">
        <title>Draft genome sequence of Aliiroseovarius crassostreae CV919-312TSm, the causative agent of Roseovarius Oyster Disease (formerly Juvenile Oyster Disease).</title>
        <authorList>
            <person name="Kessner L."/>
            <person name="Spinard E."/>
            <person name="Nelson D."/>
        </authorList>
    </citation>
    <scope>NUCLEOTIDE SEQUENCE [LARGE SCALE GENOMIC DNA]</scope>
    <source>
        <strain evidence="7 8">CV919-312</strain>
    </source>
</reference>
<evidence type="ECO:0000313" key="7">
    <source>
        <dbReference type="EMBL" id="KPN62800.1"/>
    </source>
</evidence>
<organism evidence="7 8">
    <name type="scientific">Aliiroseovarius crassostreae</name>
    <dbReference type="NCBI Taxonomy" id="154981"/>
    <lineage>
        <taxon>Bacteria</taxon>
        <taxon>Pseudomonadati</taxon>
        <taxon>Pseudomonadota</taxon>
        <taxon>Alphaproteobacteria</taxon>
        <taxon>Rhodobacterales</taxon>
        <taxon>Paracoccaceae</taxon>
        <taxon>Aliiroseovarius</taxon>
    </lineage>
</organism>
<dbReference type="GO" id="GO:0006865">
    <property type="term" value="P:amino acid transport"/>
    <property type="evidence" value="ECO:0007669"/>
    <property type="project" value="UniProtKB-KW"/>
</dbReference>
<dbReference type="InterPro" id="IPR000709">
    <property type="entry name" value="Leu_Ile_Val-bd"/>
</dbReference>
<keyword evidence="8" id="KW-1185">Reference proteome</keyword>
<proteinExistence type="inferred from homology"/>
<name>A0A0P7I1L7_9RHOB</name>
<evidence type="ECO:0000256" key="2">
    <source>
        <dbReference type="ARBA" id="ARBA00022448"/>
    </source>
</evidence>
<evidence type="ECO:0000256" key="3">
    <source>
        <dbReference type="ARBA" id="ARBA00022729"/>
    </source>
</evidence>
<dbReference type="Proteomes" id="UP000050471">
    <property type="component" value="Unassembled WGS sequence"/>
</dbReference>
<dbReference type="PANTHER" id="PTHR30483">
    <property type="entry name" value="LEUCINE-SPECIFIC-BINDING PROTEIN"/>
    <property type="match status" value="1"/>
</dbReference>
<evidence type="ECO:0000256" key="1">
    <source>
        <dbReference type="ARBA" id="ARBA00010062"/>
    </source>
</evidence>
<keyword evidence="3 5" id="KW-0732">Signal</keyword>
<dbReference type="InterPro" id="IPR028081">
    <property type="entry name" value="Leu-bd"/>
</dbReference>
<evidence type="ECO:0000256" key="5">
    <source>
        <dbReference type="SAM" id="SignalP"/>
    </source>
</evidence>
<feature type="chain" id="PRO_5006139693" evidence="5">
    <location>
        <begin position="26"/>
        <end position="415"/>
    </location>
</feature>
<dbReference type="InterPro" id="IPR028082">
    <property type="entry name" value="Peripla_BP_I"/>
</dbReference>
<evidence type="ECO:0000256" key="4">
    <source>
        <dbReference type="ARBA" id="ARBA00022970"/>
    </source>
</evidence>
<protein>
    <submittedName>
        <fullName evidence="7">Amino acid-binding protein</fullName>
    </submittedName>
</protein>
<feature type="domain" description="Leucine-binding protein" evidence="6">
    <location>
        <begin position="27"/>
        <end position="378"/>
    </location>
</feature>
<dbReference type="OrthoDB" id="9768099at2"/>
<keyword evidence="4" id="KW-0029">Amino-acid transport</keyword>
<dbReference type="EMBL" id="LKBA01000009">
    <property type="protein sequence ID" value="KPN62800.1"/>
    <property type="molecule type" value="Genomic_DNA"/>
</dbReference>
<dbReference type="InterPro" id="IPR051010">
    <property type="entry name" value="BCAA_transport"/>
</dbReference>
<dbReference type="CDD" id="cd06329">
    <property type="entry name" value="PBP1_SBP-like"/>
    <property type="match status" value="1"/>
</dbReference>
<dbReference type="RefSeq" id="WP_055190973.1">
    <property type="nucleotide sequence ID" value="NZ_FPBS01000012.1"/>
</dbReference>
<comment type="similarity">
    <text evidence="1">Belongs to the leucine-binding protein family.</text>
</comment>
<dbReference type="PRINTS" id="PR00337">
    <property type="entry name" value="LEUILEVALBP"/>
</dbReference>
<dbReference type="Pfam" id="PF13458">
    <property type="entry name" value="Peripla_BP_6"/>
    <property type="match status" value="1"/>
</dbReference>
<dbReference type="STRING" id="154981.AKJ29_01255"/>
<dbReference type="SUPFAM" id="SSF53822">
    <property type="entry name" value="Periplasmic binding protein-like I"/>
    <property type="match status" value="1"/>
</dbReference>
<accession>A0A0P7I1L7</accession>
<feature type="signal peptide" evidence="5">
    <location>
        <begin position="1"/>
        <end position="25"/>
    </location>
</feature>
<dbReference type="PANTHER" id="PTHR30483:SF37">
    <property type="entry name" value="ABC TRANSPORTER SUBSTRATE-BINDING PROTEIN"/>
    <property type="match status" value="1"/>
</dbReference>
<evidence type="ECO:0000313" key="8">
    <source>
        <dbReference type="Proteomes" id="UP000050471"/>
    </source>
</evidence>
<keyword evidence="2" id="KW-0813">Transport</keyword>
<dbReference type="AlphaFoldDB" id="A0A0P7I1L7"/>